<reference evidence="2" key="2">
    <citation type="submission" date="2015-06" db="UniProtKB">
        <authorList>
            <consortium name="EnsemblMetazoa"/>
        </authorList>
    </citation>
    <scope>IDENTIFICATION</scope>
</reference>
<organism evidence="2 3">
    <name type="scientific">Tetranychus urticae</name>
    <name type="common">Two-spotted spider mite</name>
    <dbReference type="NCBI Taxonomy" id="32264"/>
    <lineage>
        <taxon>Eukaryota</taxon>
        <taxon>Metazoa</taxon>
        <taxon>Ecdysozoa</taxon>
        <taxon>Arthropoda</taxon>
        <taxon>Chelicerata</taxon>
        <taxon>Arachnida</taxon>
        <taxon>Acari</taxon>
        <taxon>Acariformes</taxon>
        <taxon>Trombidiformes</taxon>
        <taxon>Prostigmata</taxon>
        <taxon>Eleutherengona</taxon>
        <taxon>Raphignathae</taxon>
        <taxon>Tetranychoidea</taxon>
        <taxon>Tetranychidae</taxon>
        <taxon>Tetranychus</taxon>
    </lineage>
</organism>
<name>T1JT59_TETUR</name>
<dbReference type="GO" id="GO:0033617">
    <property type="term" value="P:mitochondrial respiratory chain complex IV assembly"/>
    <property type="evidence" value="ECO:0007669"/>
    <property type="project" value="InterPro"/>
</dbReference>
<feature type="transmembrane region" description="Helical" evidence="1">
    <location>
        <begin position="17"/>
        <end position="35"/>
    </location>
</feature>
<dbReference type="EMBL" id="CAEY01000473">
    <property type="status" value="NOT_ANNOTATED_CDS"/>
    <property type="molecule type" value="Genomic_DNA"/>
</dbReference>
<dbReference type="Pfam" id="PF15061">
    <property type="entry name" value="MITRAC7_Phoenixin"/>
    <property type="match status" value="1"/>
</dbReference>
<dbReference type="HOGENOM" id="CLU_175940_1_0_1"/>
<dbReference type="EnsemblMetazoa" id="tetur01g12960.1">
    <property type="protein sequence ID" value="tetur01g12960.1"/>
    <property type="gene ID" value="tetur01g12960"/>
</dbReference>
<keyword evidence="1" id="KW-0812">Transmembrane</keyword>
<sequence length="77" mass="8773">MSIKTSSWAKTSKSRNVVLLVAGVILMSSYPLYFYPKSRKSEYEQIQAINRRGIDKEAIQPGGFKPWTDPFAAFRSK</sequence>
<reference evidence="3" key="1">
    <citation type="submission" date="2011-08" db="EMBL/GenBank/DDBJ databases">
        <authorList>
            <person name="Rombauts S."/>
        </authorList>
    </citation>
    <scope>NUCLEOTIDE SEQUENCE</scope>
    <source>
        <strain evidence="3">London</strain>
    </source>
</reference>
<evidence type="ECO:0000313" key="3">
    <source>
        <dbReference type="Proteomes" id="UP000015104"/>
    </source>
</evidence>
<keyword evidence="1" id="KW-0472">Membrane</keyword>
<dbReference type="PANTHER" id="PTHR34923">
    <property type="entry name" value="SMALL INTEGRAL MEMBRANE PROTEIN 20"/>
    <property type="match status" value="1"/>
</dbReference>
<keyword evidence="1" id="KW-1133">Transmembrane helix</keyword>
<evidence type="ECO:0008006" key="4">
    <source>
        <dbReference type="Google" id="ProtNLM"/>
    </source>
</evidence>
<keyword evidence="3" id="KW-1185">Reference proteome</keyword>
<dbReference type="AlphaFoldDB" id="T1JT59"/>
<dbReference type="InterPro" id="IPR027917">
    <property type="entry name" value="MITRAC7/Phoenixin"/>
</dbReference>
<dbReference type="PANTHER" id="PTHR34923:SF1">
    <property type="entry name" value="SMALL INTEGRAL MEMBRANE PROTEIN 20"/>
    <property type="match status" value="1"/>
</dbReference>
<protein>
    <recommendedName>
        <fullName evidence="4">Small integral membrane protein 20</fullName>
    </recommendedName>
</protein>
<dbReference type="Proteomes" id="UP000015104">
    <property type="component" value="Unassembled WGS sequence"/>
</dbReference>
<accession>T1JT59</accession>
<evidence type="ECO:0000313" key="2">
    <source>
        <dbReference type="EnsemblMetazoa" id="tetur01g12960.1"/>
    </source>
</evidence>
<dbReference type="GO" id="GO:0005743">
    <property type="term" value="C:mitochondrial inner membrane"/>
    <property type="evidence" value="ECO:0007669"/>
    <property type="project" value="TreeGrafter"/>
</dbReference>
<proteinExistence type="predicted"/>
<dbReference type="STRING" id="32264.T1JT59"/>
<evidence type="ECO:0000256" key="1">
    <source>
        <dbReference type="SAM" id="Phobius"/>
    </source>
</evidence>